<dbReference type="AlphaFoldDB" id="M7ZPV7"/>
<protein>
    <recommendedName>
        <fullName evidence="5">Splicing factor U2af large subunit A</fullName>
    </recommendedName>
</protein>
<keyword evidence="1" id="KW-0507">mRNA processing</keyword>
<keyword evidence="3" id="KW-0508">mRNA splicing</keyword>
<dbReference type="EMBL" id="KD045645">
    <property type="protein sequence ID" value="EMS65283.1"/>
    <property type="molecule type" value="Genomic_DNA"/>
</dbReference>
<sequence length="101" mass="10973">MAQGYLTVYGQLPELLAADPGMFLNMLPNMFNLSALGQATRHARRVYLGGLPPIANEQTVALFFNQVMTAIGGDTFDPGDAVLNMKLIFEFIQNILGGIII</sequence>
<name>M7ZPV7_TRIUA</name>
<dbReference type="InterPro" id="IPR012677">
    <property type="entry name" value="Nucleotide-bd_a/b_plait_sf"/>
</dbReference>
<dbReference type="GO" id="GO:0008380">
    <property type="term" value="P:RNA splicing"/>
    <property type="evidence" value="ECO:0007669"/>
    <property type="project" value="UniProtKB-KW"/>
</dbReference>
<dbReference type="GO" id="GO:0003723">
    <property type="term" value="F:RNA binding"/>
    <property type="evidence" value="ECO:0007669"/>
    <property type="project" value="UniProtKB-KW"/>
</dbReference>
<evidence type="ECO:0000256" key="1">
    <source>
        <dbReference type="ARBA" id="ARBA00022664"/>
    </source>
</evidence>
<dbReference type="GO" id="GO:0006397">
    <property type="term" value="P:mRNA processing"/>
    <property type="evidence" value="ECO:0007669"/>
    <property type="project" value="UniProtKB-KW"/>
</dbReference>
<gene>
    <name evidence="4" type="ORF">TRIUR3_22157</name>
</gene>
<dbReference type="eggNOG" id="KOG0120">
    <property type="taxonomic scope" value="Eukaryota"/>
</dbReference>
<dbReference type="OMA" id="PIDNEQM"/>
<evidence type="ECO:0000256" key="2">
    <source>
        <dbReference type="ARBA" id="ARBA00022884"/>
    </source>
</evidence>
<organism evidence="4">
    <name type="scientific">Triticum urartu</name>
    <name type="common">Red wild einkorn</name>
    <name type="synonym">Crithodium urartu</name>
    <dbReference type="NCBI Taxonomy" id="4572"/>
    <lineage>
        <taxon>Eukaryota</taxon>
        <taxon>Viridiplantae</taxon>
        <taxon>Streptophyta</taxon>
        <taxon>Embryophyta</taxon>
        <taxon>Tracheophyta</taxon>
        <taxon>Spermatophyta</taxon>
        <taxon>Magnoliopsida</taxon>
        <taxon>Liliopsida</taxon>
        <taxon>Poales</taxon>
        <taxon>Poaceae</taxon>
        <taxon>BOP clade</taxon>
        <taxon>Pooideae</taxon>
        <taxon>Triticodae</taxon>
        <taxon>Triticeae</taxon>
        <taxon>Triticinae</taxon>
        <taxon>Triticum</taxon>
    </lineage>
</organism>
<keyword evidence="2" id="KW-0694">RNA-binding</keyword>
<evidence type="ECO:0000256" key="3">
    <source>
        <dbReference type="ARBA" id="ARBA00023187"/>
    </source>
</evidence>
<proteinExistence type="predicted"/>
<evidence type="ECO:0000313" key="4">
    <source>
        <dbReference type="EMBL" id="EMS65283.1"/>
    </source>
</evidence>
<dbReference type="STRING" id="4572.M7ZPV7"/>
<evidence type="ECO:0008006" key="5">
    <source>
        <dbReference type="Google" id="ProtNLM"/>
    </source>
</evidence>
<dbReference type="PANTHER" id="PTHR23139">
    <property type="entry name" value="RNA-BINDING PROTEIN"/>
    <property type="match status" value="1"/>
</dbReference>
<reference evidence="4" key="1">
    <citation type="journal article" date="2013" name="Nature">
        <title>Draft genome of the wheat A-genome progenitor Triticum urartu.</title>
        <authorList>
            <person name="Ling H.Q."/>
            <person name="Zhao S."/>
            <person name="Liu D."/>
            <person name="Wang J."/>
            <person name="Sun H."/>
            <person name="Zhang C."/>
            <person name="Fan H."/>
            <person name="Li D."/>
            <person name="Dong L."/>
            <person name="Tao Y."/>
            <person name="Gao C."/>
            <person name="Wu H."/>
            <person name="Li Y."/>
            <person name="Cui Y."/>
            <person name="Guo X."/>
            <person name="Zheng S."/>
            <person name="Wang B."/>
            <person name="Yu K."/>
            <person name="Liang Q."/>
            <person name="Yang W."/>
            <person name="Lou X."/>
            <person name="Chen J."/>
            <person name="Feng M."/>
            <person name="Jian J."/>
            <person name="Zhang X."/>
            <person name="Luo G."/>
            <person name="Jiang Y."/>
            <person name="Liu J."/>
            <person name="Wang Z."/>
            <person name="Sha Y."/>
            <person name="Zhang B."/>
            <person name="Wu H."/>
            <person name="Tang D."/>
            <person name="Shen Q."/>
            <person name="Xue P."/>
            <person name="Zou S."/>
            <person name="Wang X."/>
            <person name="Liu X."/>
            <person name="Wang F."/>
            <person name="Yang Y."/>
            <person name="An X."/>
            <person name="Dong Z."/>
            <person name="Zhang K."/>
            <person name="Zhang X."/>
            <person name="Luo M.C."/>
            <person name="Dvorak J."/>
            <person name="Tong Y."/>
            <person name="Wang J."/>
            <person name="Yang H."/>
            <person name="Li Z."/>
            <person name="Wang D."/>
            <person name="Zhang A."/>
            <person name="Wang J."/>
        </authorList>
    </citation>
    <scope>NUCLEOTIDE SEQUENCE</scope>
</reference>
<accession>M7ZPV7</accession>
<dbReference type="Gene3D" id="3.30.70.330">
    <property type="match status" value="1"/>
</dbReference>